<dbReference type="Pfam" id="PF16187">
    <property type="entry name" value="Peptidase_M16_M"/>
    <property type="match status" value="1"/>
</dbReference>
<name>A0A1E4SAZ1_CYBJN</name>
<dbReference type="Proteomes" id="UP000094389">
    <property type="component" value="Unassembled WGS sequence"/>
</dbReference>
<reference evidence="4 5" key="1">
    <citation type="journal article" date="2016" name="Proc. Natl. Acad. Sci. U.S.A.">
        <title>Comparative genomics of biotechnologically important yeasts.</title>
        <authorList>
            <person name="Riley R."/>
            <person name="Haridas S."/>
            <person name="Wolfe K.H."/>
            <person name="Lopes M.R."/>
            <person name="Hittinger C.T."/>
            <person name="Goeker M."/>
            <person name="Salamov A.A."/>
            <person name="Wisecaver J.H."/>
            <person name="Long T.M."/>
            <person name="Calvey C.H."/>
            <person name="Aerts A.L."/>
            <person name="Barry K.W."/>
            <person name="Choi C."/>
            <person name="Clum A."/>
            <person name="Coughlan A.Y."/>
            <person name="Deshpande S."/>
            <person name="Douglass A.P."/>
            <person name="Hanson S.J."/>
            <person name="Klenk H.-P."/>
            <person name="LaButti K.M."/>
            <person name="Lapidus A."/>
            <person name="Lindquist E.A."/>
            <person name="Lipzen A.M."/>
            <person name="Meier-Kolthoff J.P."/>
            <person name="Ohm R.A."/>
            <person name="Otillar R.P."/>
            <person name="Pangilinan J.L."/>
            <person name="Peng Y."/>
            <person name="Rokas A."/>
            <person name="Rosa C.A."/>
            <person name="Scheuner C."/>
            <person name="Sibirny A.A."/>
            <person name="Slot J.C."/>
            <person name="Stielow J.B."/>
            <person name="Sun H."/>
            <person name="Kurtzman C.P."/>
            <person name="Blackwell M."/>
            <person name="Grigoriev I.V."/>
            <person name="Jeffries T.W."/>
        </authorList>
    </citation>
    <scope>NUCLEOTIDE SEQUENCE [LARGE SCALE GENOMIC DNA]</scope>
    <source>
        <strain evidence="5">ATCC 18201 / CBS 1600 / BCRC 20928 / JCM 3617 / NBRC 0987 / NRRL Y-1542</strain>
    </source>
</reference>
<dbReference type="PANTHER" id="PTHR43690">
    <property type="entry name" value="NARDILYSIN"/>
    <property type="match status" value="1"/>
</dbReference>
<dbReference type="SUPFAM" id="SSF63411">
    <property type="entry name" value="LuxS/MPP-like metallohydrolase"/>
    <property type="match status" value="3"/>
</dbReference>
<evidence type="ECO:0000313" key="5">
    <source>
        <dbReference type="Proteomes" id="UP000094389"/>
    </source>
</evidence>
<dbReference type="OrthoDB" id="952271at2759"/>
<organism evidence="4 5">
    <name type="scientific">Cyberlindnera jadinii (strain ATCC 18201 / CBS 1600 / BCRC 20928 / JCM 3617 / NBRC 0987 / NRRL Y-1542)</name>
    <name type="common">Torula yeast</name>
    <name type="synonym">Candida utilis</name>
    <dbReference type="NCBI Taxonomy" id="983966"/>
    <lineage>
        <taxon>Eukaryota</taxon>
        <taxon>Fungi</taxon>
        <taxon>Dikarya</taxon>
        <taxon>Ascomycota</taxon>
        <taxon>Saccharomycotina</taxon>
        <taxon>Saccharomycetes</taxon>
        <taxon>Phaffomycetales</taxon>
        <taxon>Phaffomycetaceae</taxon>
        <taxon>Cyberlindnera</taxon>
    </lineage>
</organism>
<dbReference type="GO" id="GO:0005829">
    <property type="term" value="C:cytosol"/>
    <property type="evidence" value="ECO:0007669"/>
    <property type="project" value="TreeGrafter"/>
</dbReference>
<evidence type="ECO:0000313" key="4">
    <source>
        <dbReference type="EMBL" id="ODV76572.1"/>
    </source>
</evidence>
<evidence type="ECO:0000259" key="3">
    <source>
        <dbReference type="Pfam" id="PF22456"/>
    </source>
</evidence>
<dbReference type="GO" id="GO:0046872">
    <property type="term" value="F:metal ion binding"/>
    <property type="evidence" value="ECO:0007669"/>
    <property type="project" value="UniProtKB-KW"/>
</dbReference>
<dbReference type="OMA" id="HLCEHMI"/>
<evidence type="ECO:0000256" key="1">
    <source>
        <dbReference type="ARBA" id="ARBA00022723"/>
    </source>
</evidence>
<dbReference type="Pfam" id="PF22456">
    <property type="entry name" value="PqqF-like_C_4"/>
    <property type="match status" value="1"/>
</dbReference>
<keyword evidence="5" id="KW-1185">Reference proteome</keyword>
<feature type="domain" description="Coenzyme PQQ synthesis protein F-like C-terminal lobe" evidence="3">
    <location>
        <begin position="560"/>
        <end position="631"/>
    </location>
</feature>
<dbReference type="GO" id="GO:0043171">
    <property type="term" value="P:peptide catabolic process"/>
    <property type="evidence" value="ECO:0007669"/>
    <property type="project" value="TreeGrafter"/>
</dbReference>
<dbReference type="STRING" id="983966.A0A1E4SAZ1"/>
<dbReference type="AlphaFoldDB" id="A0A1E4SAZ1"/>
<dbReference type="EMBL" id="KV453925">
    <property type="protein sequence ID" value="ODV76572.1"/>
    <property type="molecule type" value="Genomic_DNA"/>
</dbReference>
<dbReference type="GeneID" id="30988627"/>
<protein>
    <submittedName>
        <fullName evidence="4">Uncharacterized protein</fullName>
    </submittedName>
</protein>
<feature type="domain" description="Peptidase M16 middle/third" evidence="2">
    <location>
        <begin position="128"/>
        <end position="450"/>
    </location>
</feature>
<gene>
    <name evidence="4" type="ORF">CYBJADRAFT_165832</name>
</gene>
<accession>A0A1E4SAZ1</accession>
<dbReference type="InterPro" id="IPR011249">
    <property type="entry name" value="Metalloenz_LuxS/M16"/>
</dbReference>
<dbReference type="GO" id="GO:0005739">
    <property type="term" value="C:mitochondrion"/>
    <property type="evidence" value="ECO:0007669"/>
    <property type="project" value="TreeGrafter"/>
</dbReference>
<dbReference type="RefSeq" id="XP_020073611.1">
    <property type="nucleotide sequence ID" value="XM_020214231.1"/>
</dbReference>
<evidence type="ECO:0000259" key="2">
    <source>
        <dbReference type="Pfam" id="PF16187"/>
    </source>
</evidence>
<dbReference type="Gene3D" id="3.30.830.10">
    <property type="entry name" value="Metalloenzyme, LuxS/M16 peptidase-like"/>
    <property type="match status" value="3"/>
</dbReference>
<keyword evidence="1" id="KW-0479">Metal-binding</keyword>
<dbReference type="PANTHER" id="PTHR43690:SF18">
    <property type="entry name" value="INSULIN-DEGRADING ENZYME-RELATED"/>
    <property type="match status" value="1"/>
</dbReference>
<dbReference type="InterPro" id="IPR054734">
    <property type="entry name" value="PqqF-like_C_4"/>
</dbReference>
<dbReference type="InterPro" id="IPR032632">
    <property type="entry name" value="Peptidase_M16_M"/>
</dbReference>
<proteinExistence type="predicted"/>
<dbReference type="GO" id="GO:0004222">
    <property type="term" value="F:metalloendopeptidase activity"/>
    <property type="evidence" value="ECO:0007669"/>
    <property type="project" value="TreeGrafter"/>
</dbReference>
<dbReference type="GO" id="GO:0051603">
    <property type="term" value="P:proteolysis involved in protein catabolic process"/>
    <property type="evidence" value="ECO:0007669"/>
    <property type="project" value="TreeGrafter"/>
</dbReference>
<sequence>MDSEKAPIVRLVFPFNSNIPQADNLQRVWCNILGDEGPGSLHDGLSTRGLSIGVSAFTQKLSKDESVLVLEIKLTNTGAQNIFKVIATVLGSYKDSILSNAKDLERYIFELESMDKLSYIHQDLHKSTMDEASQFAQNLQNDIAILGAKNILKGTQNWQSSSTKDKLWADVASQFVSFVERYLNQDNLRFVLMASEKINRSVSSSCGLLESSKDQYFTFTYRKVKFNPIEISEEYSTLRFNLPKPNIYIPTFAMDHDILNSILRQSAAKSSQASLSLTTKAKWLETEAKLISLSNTFELWTKLETSESFKSKTFISFDLVACSVDPSPLNTMHCEVFVELLKLKISQLLYHSELLDYTWEIHASIKGDARFGVTITGFTDGVKLMLNNIVEHFKDIVEGHSFTADDFRHARVAVRSRYSDLEQDSSLAHALTGLLVVMEENVWTMEDRFDALDDLDAETFKQFLVQFSSSSKFLRLFVHGDLHSTDDIIASINQISHHSNPQASFNHIEPSTVKLNPGKTFTISRKGPKSDPTNSICLFIQTGPRSDSYTKLVTRLCAYLMSLTLVPDLRFKKQLGYVVLGGTRILRTTVGIHITIMSSTFSSKYLQRQIDEYLLSWEKTISDLSTESFQSDVVDPFLKTLSNKLDESGGPESLTSEMKPSVGSSNCAFSGDCVKFHRKIRDDIFSEDYDISLHQSSVQRLKLLTKSDLLRFISEFISPRSPSRASLSVLIDSPLSPEESRKQILILHLEVFLKMKGLRISHNKLQDIVETSNGTPVHLMKGLFKHFVGQGESMRLCTVVLKEAVKQIFEGLKSGGSQRSEEISSNGDHISITDIPSFQSEQGIIRKTNHL</sequence>
<dbReference type="InterPro" id="IPR050626">
    <property type="entry name" value="Peptidase_M16"/>
</dbReference>